<evidence type="ECO:0000256" key="1">
    <source>
        <dbReference type="SAM" id="MobiDB-lite"/>
    </source>
</evidence>
<feature type="domain" description="Intradiol ring-cleavage dioxygenases" evidence="3">
    <location>
        <begin position="56"/>
        <end position="141"/>
    </location>
</feature>
<dbReference type="Pfam" id="PF00775">
    <property type="entry name" value="Dioxygenase_C"/>
    <property type="match status" value="1"/>
</dbReference>
<evidence type="ECO:0000313" key="4">
    <source>
        <dbReference type="EMBL" id="CAF1121590.1"/>
    </source>
</evidence>
<dbReference type="Proteomes" id="UP000663845">
    <property type="component" value="Unassembled WGS sequence"/>
</dbReference>
<comment type="caution">
    <text evidence="5">The sequence shown here is derived from an EMBL/GenBank/DDBJ whole genome shotgun (WGS) entry which is preliminary data.</text>
</comment>
<protein>
    <recommendedName>
        <fullName evidence="3">Intradiol ring-cleavage dioxygenases domain-containing protein</fullName>
    </recommendedName>
</protein>
<evidence type="ECO:0000313" key="5">
    <source>
        <dbReference type="EMBL" id="CAF3484260.1"/>
    </source>
</evidence>
<dbReference type="PANTHER" id="PTHR34315:SF1">
    <property type="entry name" value="INTRADIOL RING-CLEAVAGE DIOXYGENASES DOMAIN-CONTAINING PROTEIN-RELATED"/>
    <property type="match status" value="1"/>
</dbReference>
<dbReference type="InterPro" id="IPR015889">
    <property type="entry name" value="Intradiol_dOase_core"/>
</dbReference>
<dbReference type="CDD" id="cd03457">
    <property type="entry name" value="intradiol_dioxygenase_like"/>
    <property type="match status" value="1"/>
</dbReference>
<name>A0A818G1G9_9BILA</name>
<feature type="signal peptide" evidence="2">
    <location>
        <begin position="1"/>
        <end position="18"/>
    </location>
</feature>
<dbReference type="EMBL" id="CAJOAZ010000007">
    <property type="protein sequence ID" value="CAF3484260.1"/>
    <property type="molecule type" value="Genomic_DNA"/>
</dbReference>
<dbReference type="AlphaFoldDB" id="A0A818G1G9"/>
<organism evidence="5 6">
    <name type="scientific">Adineta steineri</name>
    <dbReference type="NCBI Taxonomy" id="433720"/>
    <lineage>
        <taxon>Eukaryota</taxon>
        <taxon>Metazoa</taxon>
        <taxon>Spiralia</taxon>
        <taxon>Gnathifera</taxon>
        <taxon>Rotifera</taxon>
        <taxon>Eurotatoria</taxon>
        <taxon>Bdelloidea</taxon>
        <taxon>Adinetida</taxon>
        <taxon>Adinetidae</taxon>
        <taxon>Adineta</taxon>
    </lineage>
</organism>
<dbReference type="GO" id="GO:0008199">
    <property type="term" value="F:ferric iron binding"/>
    <property type="evidence" value="ECO:0007669"/>
    <property type="project" value="InterPro"/>
</dbReference>
<reference evidence="5" key="1">
    <citation type="submission" date="2021-02" db="EMBL/GenBank/DDBJ databases">
        <authorList>
            <person name="Nowell W R."/>
        </authorList>
    </citation>
    <scope>NUCLEOTIDE SEQUENCE</scope>
</reference>
<sequence>MLFKLGFVLLFIVSTILCEEESLRRCARAAGSCLLAPETTEGPYYWNSTVRRDITEGKGGVPFRLSITVLDTSTCTPLNNALVDIWHCDAEGIYSHFVAASLGQSNRQTDNSTFFRGQQVTNAQGTAVFDTVYPGWYTGRATHVHVKVHVDASLTNIGQAIYAKGGHVSHTGQIFFNDAVSDEIGKLSPYTSQKVRRVRNNEDGIYRGEGGSSTIIPIQYLAANDVKRGVKGDITLGVNPKAVSTQNGMGGPRPPMRPQRPPNGR</sequence>
<gene>
    <name evidence="4" type="ORF">JYZ213_LOCUS22511</name>
    <name evidence="5" type="ORF">OXD698_LOCUS323</name>
</gene>
<evidence type="ECO:0000256" key="2">
    <source>
        <dbReference type="SAM" id="SignalP"/>
    </source>
</evidence>
<dbReference type="Gene3D" id="2.60.130.10">
    <property type="entry name" value="Aromatic compound dioxygenase"/>
    <property type="match status" value="1"/>
</dbReference>
<dbReference type="PANTHER" id="PTHR34315">
    <property type="match status" value="1"/>
</dbReference>
<dbReference type="SUPFAM" id="SSF49482">
    <property type="entry name" value="Aromatic compound dioxygenase"/>
    <property type="match status" value="1"/>
</dbReference>
<feature type="compositionally biased region" description="Pro residues" evidence="1">
    <location>
        <begin position="252"/>
        <end position="265"/>
    </location>
</feature>
<evidence type="ECO:0000313" key="6">
    <source>
        <dbReference type="Proteomes" id="UP000663844"/>
    </source>
</evidence>
<feature type="chain" id="PRO_5035614653" description="Intradiol ring-cleavage dioxygenases domain-containing protein" evidence="2">
    <location>
        <begin position="19"/>
        <end position="265"/>
    </location>
</feature>
<dbReference type="EMBL" id="CAJNOG010000256">
    <property type="protein sequence ID" value="CAF1121590.1"/>
    <property type="molecule type" value="Genomic_DNA"/>
</dbReference>
<accession>A0A818G1G9</accession>
<dbReference type="Proteomes" id="UP000663844">
    <property type="component" value="Unassembled WGS sequence"/>
</dbReference>
<dbReference type="InterPro" id="IPR000627">
    <property type="entry name" value="Intradiol_dOase_C"/>
</dbReference>
<proteinExistence type="predicted"/>
<evidence type="ECO:0000259" key="3">
    <source>
        <dbReference type="Pfam" id="PF00775"/>
    </source>
</evidence>
<dbReference type="GO" id="GO:0016702">
    <property type="term" value="F:oxidoreductase activity, acting on single donors with incorporation of molecular oxygen, incorporation of two atoms of oxygen"/>
    <property type="evidence" value="ECO:0007669"/>
    <property type="project" value="InterPro"/>
</dbReference>
<feature type="region of interest" description="Disordered" evidence="1">
    <location>
        <begin position="239"/>
        <end position="265"/>
    </location>
</feature>
<keyword evidence="2" id="KW-0732">Signal</keyword>